<feature type="coiled-coil region" evidence="1">
    <location>
        <begin position="103"/>
        <end position="137"/>
    </location>
</feature>
<evidence type="ECO:0000313" key="3">
    <source>
        <dbReference type="EMBL" id="CAH2226146.1"/>
    </source>
</evidence>
<reference evidence="3" key="1">
    <citation type="submission" date="2022-03" db="EMBL/GenBank/DDBJ databases">
        <authorList>
            <person name="Alioto T."/>
            <person name="Alioto T."/>
            <person name="Gomez Garrido J."/>
        </authorList>
    </citation>
    <scope>NUCLEOTIDE SEQUENCE</scope>
</reference>
<evidence type="ECO:0000313" key="4">
    <source>
        <dbReference type="Proteomes" id="UP001295444"/>
    </source>
</evidence>
<name>A0AAD1VSD7_PELCU</name>
<organism evidence="3 4">
    <name type="scientific">Pelobates cultripes</name>
    <name type="common">Western spadefoot toad</name>
    <dbReference type="NCBI Taxonomy" id="61616"/>
    <lineage>
        <taxon>Eukaryota</taxon>
        <taxon>Metazoa</taxon>
        <taxon>Chordata</taxon>
        <taxon>Craniata</taxon>
        <taxon>Vertebrata</taxon>
        <taxon>Euteleostomi</taxon>
        <taxon>Amphibia</taxon>
        <taxon>Batrachia</taxon>
        <taxon>Anura</taxon>
        <taxon>Pelobatoidea</taxon>
        <taxon>Pelobatidae</taxon>
        <taxon>Pelobates</taxon>
    </lineage>
</organism>
<feature type="region of interest" description="Disordered" evidence="2">
    <location>
        <begin position="25"/>
        <end position="57"/>
    </location>
</feature>
<dbReference type="AlphaFoldDB" id="A0AAD1VSD7"/>
<evidence type="ECO:0000256" key="2">
    <source>
        <dbReference type="SAM" id="MobiDB-lite"/>
    </source>
</evidence>
<accession>A0AAD1VSD7</accession>
<gene>
    <name evidence="3" type="ORF">PECUL_23A024717</name>
</gene>
<dbReference type="EMBL" id="OW240912">
    <property type="protein sequence ID" value="CAH2226146.1"/>
    <property type="molecule type" value="Genomic_DNA"/>
</dbReference>
<keyword evidence="1" id="KW-0175">Coiled coil</keyword>
<sequence length="187" mass="21492">MSNLKQKMQADKMYCSGFFTTRVSTPKNTGLTDQDQDGDGGNDTLPLQNSPKPQNLPVTQDFLQSCLEDMSSKILASLQGTLREICKDVQELGDRTARVEQHMEDQASAHNDMADQVQSLQQQLEHTQRKIMDLEDRSQCQNLRIWGIPEEVMQQDLHEYLIGYFKELAADLPVEVLLLDRYHWYKS</sequence>
<feature type="compositionally biased region" description="Polar residues" evidence="2">
    <location>
        <begin position="46"/>
        <end position="57"/>
    </location>
</feature>
<evidence type="ECO:0000256" key="1">
    <source>
        <dbReference type="SAM" id="Coils"/>
    </source>
</evidence>
<proteinExistence type="predicted"/>
<protein>
    <submittedName>
        <fullName evidence="3">Uncharacterized protein</fullName>
    </submittedName>
</protein>
<keyword evidence="4" id="KW-1185">Reference proteome</keyword>
<dbReference type="Proteomes" id="UP001295444">
    <property type="component" value="Chromosome 01"/>
</dbReference>